<accession>A0ABT1W8N8</accession>
<gene>
    <name evidence="2" type="ORF">NFI95_12445</name>
</gene>
<dbReference type="EMBL" id="JAMSKV010000011">
    <property type="protein sequence ID" value="MCQ8279253.1"/>
    <property type="molecule type" value="Genomic_DNA"/>
</dbReference>
<sequence>MPEFTTLKPHDPLPDGPAVVLMHRFEEDDPHLLMMELIVIHANQSEETSRLITRDGTPLPLDEARHRAAEAAKEARIGRLFLIDRTEGPREREILAHDGDHSAGMDGLSDTDEEDGVTGSDMRDMSLNEAPRRF</sequence>
<name>A0ABT1W8N8_9PROT</name>
<evidence type="ECO:0000313" key="3">
    <source>
        <dbReference type="Proteomes" id="UP001524587"/>
    </source>
</evidence>
<reference evidence="2 3" key="1">
    <citation type="submission" date="2022-06" db="EMBL/GenBank/DDBJ databases">
        <title>Endosaccharibacter gen. nov., sp. nov., endophytic bacteria isolated from sugarcane.</title>
        <authorList>
            <person name="Pitiwittayakul N."/>
            <person name="Yukphan P."/>
            <person name="Charoenyingcharoen P."/>
            <person name="Tanasupawat S."/>
        </authorList>
    </citation>
    <scope>NUCLEOTIDE SEQUENCE [LARGE SCALE GENOMIC DNA]</scope>
    <source>
        <strain evidence="2 3">KSS8</strain>
    </source>
</reference>
<keyword evidence="3" id="KW-1185">Reference proteome</keyword>
<dbReference type="Proteomes" id="UP001524587">
    <property type="component" value="Unassembled WGS sequence"/>
</dbReference>
<comment type="caution">
    <text evidence="2">The sequence shown here is derived from an EMBL/GenBank/DDBJ whole genome shotgun (WGS) entry which is preliminary data.</text>
</comment>
<feature type="region of interest" description="Disordered" evidence="1">
    <location>
        <begin position="96"/>
        <end position="134"/>
    </location>
</feature>
<organism evidence="2 3">
    <name type="scientific">Endosaccharibacter trunci</name>
    <dbReference type="NCBI Taxonomy" id="2812733"/>
    <lineage>
        <taxon>Bacteria</taxon>
        <taxon>Pseudomonadati</taxon>
        <taxon>Pseudomonadota</taxon>
        <taxon>Alphaproteobacteria</taxon>
        <taxon>Acetobacterales</taxon>
        <taxon>Acetobacteraceae</taxon>
        <taxon>Endosaccharibacter</taxon>
    </lineage>
</organism>
<protein>
    <submittedName>
        <fullName evidence="2">Uncharacterized protein</fullName>
    </submittedName>
</protein>
<feature type="compositionally biased region" description="Basic and acidic residues" evidence="1">
    <location>
        <begin position="121"/>
        <end position="134"/>
    </location>
</feature>
<evidence type="ECO:0000313" key="2">
    <source>
        <dbReference type="EMBL" id="MCQ8279253.1"/>
    </source>
</evidence>
<dbReference type="RefSeq" id="WP_422864744.1">
    <property type="nucleotide sequence ID" value="NZ_JAMSKV010000011.1"/>
</dbReference>
<proteinExistence type="predicted"/>
<evidence type="ECO:0000256" key="1">
    <source>
        <dbReference type="SAM" id="MobiDB-lite"/>
    </source>
</evidence>